<dbReference type="Proteomes" id="UP000503278">
    <property type="component" value="Chromosome"/>
</dbReference>
<organism evidence="1 2">
    <name type="scientific">Mucilaginibacter robiniae</name>
    <dbReference type="NCBI Taxonomy" id="2728022"/>
    <lineage>
        <taxon>Bacteria</taxon>
        <taxon>Pseudomonadati</taxon>
        <taxon>Bacteroidota</taxon>
        <taxon>Sphingobacteriia</taxon>
        <taxon>Sphingobacteriales</taxon>
        <taxon>Sphingobacteriaceae</taxon>
        <taxon>Mucilaginibacter</taxon>
    </lineage>
</organism>
<sequence length="624" mass="68827">MRETPDIWEHANKTLSAVDANFMRGGGRVTTNLSTLLTDFVTLTDQLKENVTQVYVISEAAFYLLKSIVNIGNLARGWKAITVQSDTMPTLNSVNPVQSGGVYTALTAKATLPDGVTEIGHIRTDGNIAYIDGFVINYNALAVNLPMGQISLDGPPVTGQFTRMDAIYYDPVRQTYGKVTGNGNTNWDPAIIPIDTYRLADVQRNLDGTSKVYSTYSVAFISNVNIDKIYADKVMNGKWYSEGDAVQFGTSIDTPGRVGYRMNFKRLFFRSEVQVVTDSTANKDCYMVFPAGLIQNGGFYVYGPYVYLENGPCTIVIGMKVSDNTSKADSGLYIEIVKDVGDKQITQAGLTVRATDFTVANQLQYFLLPFTAEKGFHYEFRINPSSTTIATPATFYLDEAIICPFPLAPTVDLSPLQKQITANAPNFVELQSDSDVSYTSNLWKERGVNMFNLMYKHSDFPQVVSNTAHDPGAFWIGTAIVDRTLGTGRMEATQWDIESGKMVYKVERAKDDTQANWGAWTFIATWDYVQQQLTAARAFTLSFTTPVREYNDYYEAATQVQSIILSGASAIQYSLDGGAHYTTPTLPLPTDGSKNISIPAGTWVSWRITYSTGATLASAYIKLA</sequence>
<evidence type="ECO:0000313" key="2">
    <source>
        <dbReference type="Proteomes" id="UP000503278"/>
    </source>
</evidence>
<dbReference type="RefSeq" id="WP_169606183.1">
    <property type="nucleotide sequence ID" value="NZ_CP051682.1"/>
</dbReference>
<keyword evidence="2" id="KW-1185">Reference proteome</keyword>
<dbReference type="AlphaFoldDB" id="A0A7L5E489"/>
<name>A0A7L5E489_9SPHI</name>
<evidence type="ECO:0000313" key="1">
    <source>
        <dbReference type="EMBL" id="QJD95166.1"/>
    </source>
</evidence>
<reference evidence="1 2" key="1">
    <citation type="submission" date="2020-04" db="EMBL/GenBank/DDBJ databases">
        <title>Genome sequencing of novel species.</title>
        <authorList>
            <person name="Heo J."/>
            <person name="Kim S.-J."/>
            <person name="Kim J.-S."/>
            <person name="Hong S.-B."/>
            <person name="Kwon S.-W."/>
        </authorList>
    </citation>
    <scope>NUCLEOTIDE SEQUENCE [LARGE SCALE GENOMIC DNA]</scope>
    <source>
        <strain evidence="1 2">F39-2</strain>
    </source>
</reference>
<dbReference type="EMBL" id="CP051682">
    <property type="protein sequence ID" value="QJD95166.1"/>
    <property type="molecule type" value="Genomic_DNA"/>
</dbReference>
<gene>
    <name evidence="1" type="ORF">HH214_04360</name>
</gene>
<dbReference type="KEGG" id="mrob:HH214_04360"/>
<accession>A0A7L5E489</accession>
<proteinExistence type="predicted"/>
<protein>
    <submittedName>
        <fullName evidence="1">Uncharacterized protein</fullName>
    </submittedName>
</protein>